<dbReference type="PROSITE" id="PS00463">
    <property type="entry name" value="ZN2_CY6_FUNGAL_1"/>
    <property type="match status" value="1"/>
</dbReference>
<feature type="compositionally biased region" description="Basic and acidic residues" evidence="7">
    <location>
        <begin position="1"/>
        <end position="11"/>
    </location>
</feature>
<dbReference type="GO" id="GO:0006351">
    <property type="term" value="P:DNA-templated transcription"/>
    <property type="evidence" value="ECO:0007669"/>
    <property type="project" value="InterPro"/>
</dbReference>
<keyword evidence="6" id="KW-0539">Nucleus</keyword>
<dbReference type="SMART" id="SM00066">
    <property type="entry name" value="GAL4"/>
    <property type="match status" value="1"/>
</dbReference>
<dbReference type="AlphaFoldDB" id="A0A1Y2G0S2"/>
<dbReference type="InterPro" id="IPR036864">
    <property type="entry name" value="Zn2-C6_fun-type_DNA-bd_sf"/>
</dbReference>
<evidence type="ECO:0000256" key="4">
    <source>
        <dbReference type="ARBA" id="ARBA00023125"/>
    </source>
</evidence>
<feature type="compositionally biased region" description="Low complexity" evidence="7">
    <location>
        <begin position="29"/>
        <end position="41"/>
    </location>
</feature>
<dbReference type="PANTHER" id="PTHR31845:SF19">
    <property type="entry name" value="TRANSCRIPTION FACTOR DOMAIN-CONTAINING PROTEIN"/>
    <property type="match status" value="1"/>
</dbReference>
<evidence type="ECO:0000256" key="3">
    <source>
        <dbReference type="ARBA" id="ARBA00023015"/>
    </source>
</evidence>
<dbReference type="GO" id="GO:0008270">
    <property type="term" value="F:zinc ion binding"/>
    <property type="evidence" value="ECO:0007669"/>
    <property type="project" value="InterPro"/>
</dbReference>
<dbReference type="Gene3D" id="4.10.240.10">
    <property type="entry name" value="Zn(2)-C6 fungal-type DNA-binding domain"/>
    <property type="match status" value="1"/>
</dbReference>
<evidence type="ECO:0000313" key="10">
    <source>
        <dbReference type="Proteomes" id="UP000193467"/>
    </source>
</evidence>
<dbReference type="InParanoid" id="A0A1Y2G0S2"/>
<feature type="region of interest" description="Disordered" evidence="7">
    <location>
        <begin position="194"/>
        <end position="219"/>
    </location>
</feature>
<dbReference type="InterPro" id="IPR007219">
    <property type="entry name" value="XnlR_reg_dom"/>
</dbReference>
<name>A0A1Y2G0S2_9BASI</name>
<feature type="domain" description="Zn(2)-C6 fungal-type" evidence="8">
    <location>
        <begin position="85"/>
        <end position="114"/>
    </location>
</feature>
<dbReference type="GO" id="GO:0005634">
    <property type="term" value="C:nucleus"/>
    <property type="evidence" value="ECO:0007669"/>
    <property type="project" value="UniProtKB-SubCell"/>
</dbReference>
<evidence type="ECO:0000256" key="6">
    <source>
        <dbReference type="ARBA" id="ARBA00023242"/>
    </source>
</evidence>
<dbReference type="CDD" id="cd00067">
    <property type="entry name" value="GAL4"/>
    <property type="match status" value="1"/>
</dbReference>
<dbReference type="PANTHER" id="PTHR31845">
    <property type="entry name" value="FINGER DOMAIN PROTEIN, PUTATIVE-RELATED"/>
    <property type="match status" value="1"/>
</dbReference>
<feature type="region of interest" description="Disordered" evidence="7">
    <location>
        <begin position="1"/>
        <end position="42"/>
    </location>
</feature>
<keyword evidence="4" id="KW-0238">DNA-binding</keyword>
<proteinExistence type="predicted"/>
<dbReference type="OrthoDB" id="2534003at2759"/>
<keyword evidence="5" id="KW-0804">Transcription</keyword>
<dbReference type="InterPro" id="IPR051089">
    <property type="entry name" value="prtT"/>
</dbReference>
<dbReference type="SUPFAM" id="SSF57701">
    <property type="entry name" value="Zn2/Cys6 DNA-binding domain"/>
    <property type="match status" value="1"/>
</dbReference>
<dbReference type="EMBL" id="MCGR01000006">
    <property type="protein sequence ID" value="ORY89319.1"/>
    <property type="molecule type" value="Genomic_DNA"/>
</dbReference>
<comment type="caution">
    <text evidence="9">The sequence shown here is derived from an EMBL/GenBank/DDBJ whole genome shotgun (WGS) entry which is preliminary data.</text>
</comment>
<evidence type="ECO:0000259" key="8">
    <source>
        <dbReference type="PROSITE" id="PS50048"/>
    </source>
</evidence>
<dbReference type="Pfam" id="PF00172">
    <property type="entry name" value="Zn_clus"/>
    <property type="match status" value="1"/>
</dbReference>
<feature type="compositionally biased region" description="Acidic residues" evidence="7">
    <location>
        <begin position="194"/>
        <end position="208"/>
    </location>
</feature>
<organism evidence="9 10">
    <name type="scientific">Leucosporidium creatinivorum</name>
    <dbReference type="NCBI Taxonomy" id="106004"/>
    <lineage>
        <taxon>Eukaryota</taxon>
        <taxon>Fungi</taxon>
        <taxon>Dikarya</taxon>
        <taxon>Basidiomycota</taxon>
        <taxon>Pucciniomycotina</taxon>
        <taxon>Microbotryomycetes</taxon>
        <taxon>Leucosporidiales</taxon>
        <taxon>Leucosporidium</taxon>
    </lineage>
</organism>
<keyword evidence="2" id="KW-0479">Metal-binding</keyword>
<evidence type="ECO:0000256" key="2">
    <source>
        <dbReference type="ARBA" id="ARBA00022723"/>
    </source>
</evidence>
<dbReference type="PROSITE" id="PS50048">
    <property type="entry name" value="ZN2_CY6_FUNGAL_2"/>
    <property type="match status" value="1"/>
</dbReference>
<comment type="subcellular location">
    <subcellularLocation>
        <location evidence="1">Nucleus</location>
    </subcellularLocation>
</comment>
<dbReference type="STRING" id="106004.A0A1Y2G0S2"/>
<dbReference type="GO" id="GO:0000981">
    <property type="term" value="F:DNA-binding transcription factor activity, RNA polymerase II-specific"/>
    <property type="evidence" value="ECO:0007669"/>
    <property type="project" value="InterPro"/>
</dbReference>
<evidence type="ECO:0000313" key="9">
    <source>
        <dbReference type="EMBL" id="ORY89319.1"/>
    </source>
</evidence>
<evidence type="ECO:0000256" key="7">
    <source>
        <dbReference type="SAM" id="MobiDB-lite"/>
    </source>
</evidence>
<dbReference type="Proteomes" id="UP000193467">
    <property type="component" value="Unassembled WGS sequence"/>
</dbReference>
<keyword evidence="3" id="KW-0805">Transcription regulation</keyword>
<gene>
    <name evidence="9" type="ORF">BCR35DRAFT_300448</name>
</gene>
<evidence type="ECO:0000256" key="1">
    <source>
        <dbReference type="ARBA" id="ARBA00004123"/>
    </source>
</evidence>
<dbReference type="CDD" id="cd12148">
    <property type="entry name" value="fungal_TF_MHR"/>
    <property type="match status" value="1"/>
</dbReference>
<protein>
    <recommendedName>
        <fullName evidence="8">Zn(2)-C6 fungal-type domain-containing protein</fullName>
    </recommendedName>
</protein>
<dbReference type="InterPro" id="IPR001138">
    <property type="entry name" value="Zn2Cys6_DnaBD"/>
</dbReference>
<sequence length="771" mass="83825">MAPIRTERSEPQVKPYSIPVSDPAQDLKTSPSSTSATPPSTELVAATTVPDLLKNVREGLEQLLERGGIDARASRQGKVQPKVGACMACRTAKTKCSGTEPCTRCSSSKTDCVYERHIRRGRKREPTPNALLLVSLLRDTEKVYAAVTGTPIEGKDLDVLRGVKPSSVSPAIANPAIRASSSSVVSLPPVDELEDDFSEDEGEGDDDPSQVGRAPQSALPSQDLEGVFENPLAILAHVASKPKKKGDTTVQESGASSAFSPVGYDAMAGPAEYFSTGLYEIRLDIAPELDIVNLGFVTAAQFAQIVDFYFNNLHDCALHLNRSIHTPRLLRETSPFLSTVLAFLVSSYIAEFSHLVPALQKHAMLLSDRVFSLGYKSLEIVQAYCLLANWTPLANNWGSDRQWAFIGQALRIATEIRMDKDTNDVTCARYASITEVPEKAVELFGEDRRRTWALLFMSEVFLCVLTGRFNSITGLNFIGGFRPDPTSLDPNDPNYNFLALEALHRIYAKALMLAAGLREESASSEDSSDLREAFNVSWAHNLDLWKEKWTSANAQTQITFLYAKTILLSISLQFPGPVVPVLEKARSSALAILKLVATQLDSSVLYGANSMVTTIVYAATLLLRLDSLLPPCADANHETVVSLCTSTAQTLEKMAAMRPTIRTFAGLHGIRLRKLLSELDTNPAAPASVYPPTAPVSATPARLEETPLQGFVTPPNELYDSLFAGDSENTFLTSWMLPPTDWTAGDPSLGVGIEWPTSLWASAATELEQGV</sequence>
<accession>A0A1Y2G0S2</accession>
<evidence type="ECO:0000256" key="5">
    <source>
        <dbReference type="ARBA" id="ARBA00023163"/>
    </source>
</evidence>
<dbReference type="GO" id="GO:0000976">
    <property type="term" value="F:transcription cis-regulatory region binding"/>
    <property type="evidence" value="ECO:0007669"/>
    <property type="project" value="TreeGrafter"/>
</dbReference>
<dbReference type="Pfam" id="PF04082">
    <property type="entry name" value="Fungal_trans"/>
    <property type="match status" value="1"/>
</dbReference>
<reference evidence="9 10" key="1">
    <citation type="submission" date="2016-07" db="EMBL/GenBank/DDBJ databases">
        <title>Pervasive Adenine N6-methylation of Active Genes in Fungi.</title>
        <authorList>
            <consortium name="DOE Joint Genome Institute"/>
            <person name="Mondo S.J."/>
            <person name="Dannebaum R.O."/>
            <person name="Kuo R.C."/>
            <person name="Labutti K."/>
            <person name="Haridas S."/>
            <person name="Kuo A."/>
            <person name="Salamov A."/>
            <person name="Ahrendt S.R."/>
            <person name="Lipzen A."/>
            <person name="Sullivan W."/>
            <person name="Andreopoulos W.B."/>
            <person name="Clum A."/>
            <person name="Lindquist E."/>
            <person name="Daum C."/>
            <person name="Ramamoorthy G.K."/>
            <person name="Gryganskyi A."/>
            <person name="Culley D."/>
            <person name="Magnuson J.K."/>
            <person name="James T.Y."/>
            <person name="O'Malley M.A."/>
            <person name="Stajich J.E."/>
            <person name="Spatafora J.W."/>
            <person name="Visel A."/>
            <person name="Grigoriev I.V."/>
        </authorList>
    </citation>
    <scope>NUCLEOTIDE SEQUENCE [LARGE SCALE GENOMIC DNA]</scope>
    <source>
        <strain evidence="9 10">62-1032</strain>
    </source>
</reference>
<keyword evidence="10" id="KW-1185">Reference proteome</keyword>